<dbReference type="Pfam" id="PF00501">
    <property type="entry name" value="AMP-binding"/>
    <property type="match status" value="1"/>
</dbReference>
<sequence length="503" mass="56501">MSSERVLHAAFERQRHKTPERIALRCDKERLTYRQLDQRANALAVDLLNRGVKPGDIVGIYLGKSPDLIVSLLGVLKTGACYLPLDPYYPQDRLTYMVNHADARLIITDDARSQIFNPGDRQTLNITRVDLACAVAPVLPDVNQERLCYVMYTSGSTGTPKGVMVSHRTVMNYLTWMQSAFTLKPEDVVLNQSTFSFDVSVWEIFWPLITGAGCAVITEEAKYDPHLMAGFINRHQVTVAQFVPTALRVIVDANVLSSCRSLRHLFAGGEALDQTLVNDIARQYSGQIHNLYGPTEATIFACHWRCRPGAEEKIVPIGRAIPHARTYVLNAQRAPVAPGESGELYLAGDILAQGYLHAETLTQERFVDDPFVGEKGRKMYKTGDWVRQRADGVLEFLGRIDSQIKLRGHRIELAEIETHLQALPQINHAAVILEQHAEQSTPSLSAFYVLRHRQSIDVHEIKQHLAKSLPFFMMPSHFIALKEMPTHPNGKIDKSKLYSCVNN</sequence>
<dbReference type="AlphaFoldDB" id="A0A366I5V3"/>
<organism evidence="5 6">
    <name type="scientific">Brenneria salicis ATCC 15712 = DSM 30166</name>
    <dbReference type="NCBI Taxonomy" id="714314"/>
    <lineage>
        <taxon>Bacteria</taxon>
        <taxon>Pseudomonadati</taxon>
        <taxon>Pseudomonadota</taxon>
        <taxon>Gammaproteobacteria</taxon>
        <taxon>Enterobacterales</taxon>
        <taxon>Pectobacteriaceae</taxon>
        <taxon>Brenneria</taxon>
    </lineage>
</organism>
<dbReference type="GO" id="GO:0005829">
    <property type="term" value="C:cytosol"/>
    <property type="evidence" value="ECO:0007669"/>
    <property type="project" value="TreeGrafter"/>
</dbReference>
<dbReference type="EMBL" id="QNRY01000010">
    <property type="protein sequence ID" value="RBP63786.1"/>
    <property type="molecule type" value="Genomic_DNA"/>
</dbReference>
<dbReference type="InterPro" id="IPR000873">
    <property type="entry name" value="AMP-dep_synth/lig_dom"/>
</dbReference>
<evidence type="ECO:0000256" key="2">
    <source>
        <dbReference type="ARBA" id="ARBA00022450"/>
    </source>
</evidence>
<dbReference type="FunFam" id="3.40.50.980:FF:000002">
    <property type="entry name" value="Enterobactin synthetase component F"/>
    <property type="match status" value="1"/>
</dbReference>
<dbReference type="GO" id="GO:0047527">
    <property type="term" value="F:2,3-dihydroxybenzoate-serine ligase activity"/>
    <property type="evidence" value="ECO:0007669"/>
    <property type="project" value="TreeGrafter"/>
</dbReference>
<evidence type="ECO:0000259" key="4">
    <source>
        <dbReference type="Pfam" id="PF13193"/>
    </source>
</evidence>
<keyword evidence="2" id="KW-0596">Phosphopantetheine</keyword>
<dbReference type="InterPro" id="IPR020845">
    <property type="entry name" value="AMP-binding_CS"/>
</dbReference>
<keyword evidence="6" id="KW-1185">Reference proteome</keyword>
<gene>
    <name evidence="5" type="ORF">DES54_11089</name>
</gene>
<dbReference type="PROSITE" id="PS00455">
    <property type="entry name" value="AMP_BINDING"/>
    <property type="match status" value="1"/>
</dbReference>
<proteinExistence type="predicted"/>
<evidence type="ECO:0000313" key="5">
    <source>
        <dbReference type="EMBL" id="RBP63786.1"/>
    </source>
</evidence>
<dbReference type="CDD" id="cd05930">
    <property type="entry name" value="A_NRPS"/>
    <property type="match status" value="1"/>
</dbReference>
<dbReference type="InterPro" id="IPR025110">
    <property type="entry name" value="AMP-bd_C"/>
</dbReference>
<dbReference type="Pfam" id="PF13193">
    <property type="entry name" value="AMP-binding_C"/>
    <property type="match status" value="1"/>
</dbReference>
<reference evidence="5 6" key="1">
    <citation type="submission" date="2018-06" db="EMBL/GenBank/DDBJ databases">
        <title>Genomic Encyclopedia of Type Strains, Phase IV (KMG-IV): sequencing the most valuable type-strain genomes for metagenomic binning, comparative biology and taxonomic classification.</title>
        <authorList>
            <person name="Goeker M."/>
        </authorList>
    </citation>
    <scope>NUCLEOTIDE SEQUENCE [LARGE SCALE GENOMIC DNA]</scope>
    <source>
        <strain evidence="5 6">DSM 30166</strain>
    </source>
</reference>
<dbReference type="InterPro" id="IPR045851">
    <property type="entry name" value="AMP-bd_C_sf"/>
</dbReference>
<dbReference type="RefSeq" id="WP_113865826.1">
    <property type="nucleotide sequence ID" value="NZ_AGJP01000001.1"/>
</dbReference>
<name>A0A366I5V3_9GAMM</name>
<dbReference type="SUPFAM" id="SSF56801">
    <property type="entry name" value="Acetyl-CoA synthetase-like"/>
    <property type="match status" value="1"/>
</dbReference>
<dbReference type="PANTHER" id="PTHR45527:SF1">
    <property type="entry name" value="FATTY ACID SYNTHASE"/>
    <property type="match status" value="1"/>
</dbReference>
<accession>A0A366I5V3</accession>
<dbReference type="FunFam" id="3.40.50.12780:FF:000012">
    <property type="entry name" value="Non-ribosomal peptide synthetase"/>
    <property type="match status" value="1"/>
</dbReference>
<evidence type="ECO:0000259" key="3">
    <source>
        <dbReference type="Pfam" id="PF00501"/>
    </source>
</evidence>
<dbReference type="GO" id="GO:0009239">
    <property type="term" value="P:enterobactin biosynthetic process"/>
    <property type="evidence" value="ECO:0007669"/>
    <property type="project" value="TreeGrafter"/>
</dbReference>
<evidence type="ECO:0000256" key="1">
    <source>
        <dbReference type="ARBA" id="ARBA00001957"/>
    </source>
</evidence>
<dbReference type="Gene3D" id="3.40.50.980">
    <property type="match status" value="2"/>
</dbReference>
<dbReference type="OrthoDB" id="5817163at2"/>
<dbReference type="Proteomes" id="UP000253046">
    <property type="component" value="Unassembled WGS sequence"/>
</dbReference>
<dbReference type="PANTHER" id="PTHR45527">
    <property type="entry name" value="NONRIBOSOMAL PEPTIDE SYNTHETASE"/>
    <property type="match status" value="1"/>
</dbReference>
<protein>
    <submittedName>
        <fullName evidence="5">Amino acid adenylation domain-containing protein</fullName>
    </submittedName>
</protein>
<dbReference type="FunFam" id="3.40.50.980:FF:000001">
    <property type="entry name" value="Non-ribosomal peptide synthetase"/>
    <property type="match status" value="1"/>
</dbReference>
<dbReference type="Gene3D" id="2.30.38.10">
    <property type="entry name" value="Luciferase, Domain 3"/>
    <property type="match status" value="1"/>
</dbReference>
<comment type="caution">
    <text evidence="5">The sequence shown here is derived from an EMBL/GenBank/DDBJ whole genome shotgun (WGS) entry which is preliminary data.</text>
</comment>
<dbReference type="GO" id="GO:0009366">
    <property type="term" value="C:enterobactin synthetase complex"/>
    <property type="evidence" value="ECO:0007669"/>
    <property type="project" value="TreeGrafter"/>
</dbReference>
<feature type="domain" description="AMP-binding enzyme C-terminal" evidence="4">
    <location>
        <begin position="415"/>
        <end position="491"/>
    </location>
</feature>
<dbReference type="GO" id="GO:0031177">
    <property type="term" value="F:phosphopantetheine binding"/>
    <property type="evidence" value="ECO:0007669"/>
    <property type="project" value="TreeGrafter"/>
</dbReference>
<feature type="domain" description="AMP-dependent synthetase/ligase" evidence="3">
    <location>
        <begin position="11"/>
        <end position="356"/>
    </location>
</feature>
<dbReference type="NCBIfam" id="TIGR01733">
    <property type="entry name" value="AA-adenyl-dom"/>
    <property type="match status" value="1"/>
</dbReference>
<comment type="cofactor">
    <cofactor evidence="1">
        <name>pantetheine 4'-phosphate</name>
        <dbReference type="ChEBI" id="CHEBI:47942"/>
    </cofactor>
</comment>
<evidence type="ECO:0000313" key="6">
    <source>
        <dbReference type="Proteomes" id="UP000253046"/>
    </source>
</evidence>
<dbReference type="GO" id="GO:0043041">
    <property type="term" value="P:amino acid activation for nonribosomal peptide biosynthetic process"/>
    <property type="evidence" value="ECO:0007669"/>
    <property type="project" value="TreeGrafter"/>
</dbReference>
<dbReference type="InterPro" id="IPR010071">
    <property type="entry name" value="AA_adenyl_dom"/>
</dbReference>
<dbReference type="Gene3D" id="3.30.300.30">
    <property type="match status" value="1"/>
</dbReference>